<accession>A0A1E1LBS7</accession>
<feature type="region of interest" description="Disordered" evidence="1">
    <location>
        <begin position="276"/>
        <end position="346"/>
    </location>
</feature>
<feature type="region of interest" description="Disordered" evidence="1">
    <location>
        <begin position="1"/>
        <end position="61"/>
    </location>
</feature>
<evidence type="ECO:0000313" key="2">
    <source>
        <dbReference type="EMBL" id="CZT08003.1"/>
    </source>
</evidence>
<name>A0A1E1LBS7_9HELO</name>
<evidence type="ECO:0000313" key="3">
    <source>
        <dbReference type="Proteomes" id="UP000178129"/>
    </source>
</evidence>
<dbReference type="AlphaFoldDB" id="A0A1E1LBS7"/>
<sequence length="496" mass="53725">MFAARDQENLVHGHHQAAASKPLNQTVRGLQPKTPGAKYPKTPLKIPLNDENAPAGFGGKSVKGKGLEGLMTGKKGATFDKNDFITPMGPRTRAPLGMKTTNAKAKAFQTPSGPAVEKELEKTQPKQQTSTRKPKRLIHADSVKLEVHGDESPLADRDVEYCPPKPKDLPYESTDFPNNCLDYSSLKPGNLMRGINKAYRQQIDGNGLSRVEREAEEAYQRSAKQTDEQILKMMDEDWTVGDVPETFRHLRNKKPGLSILQDTSASNKPLKSQANRIALSDTKKAPVLSKGPGTLTSRKAASALSTSSKPTVAPLQPKPAKPQTGLSKPSFLSRAKPVQNSAPSVPSNASIMRAAAANAASRSTIGYTKGRSASGLLNPQTFTAPPSSTSNSTTSTTSVKPYNGLEAKSDRKERSLQRSTSGMSSSSEVTITPARWAKESENEWNNPAFMKAFDVENQSLDEEDDGCLFGSKNLQECLRREEEEDGEFVMTLGGNA</sequence>
<feature type="compositionally biased region" description="Low complexity" evidence="1">
    <location>
        <begin position="417"/>
        <end position="427"/>
    </location>
</feature>
<reference evidence="3" key="1">
    <citation type="submission" date="2016-03" db="EMBL/GenBank/DDBJ databases">
        <authorList>
            <person name="Ploux O."/>
        </authorList>
    </citation>
    <scope>NUCLEOTIDE SEQUENCE [LARGE SCALE GENOMIC DNA]</scope>
    <source>
        <strain evidence="3">UK7</strain>
    </source>
</reference>
<feature type="region of interest" description="Disordered" evidence="1">
    <location>
        <begin position="107"/>
        <end position="135"/>
    </location>
</feature>
<feature type="region of interest" description="Disordered" evidence="1">
    <location>
        <begin position="370"/>
        <end position="443"/>
    </location>
</feature>
<feature type="compositionally biased region" description="Low complexity" evidence="1">
    <location>
        <begin position="387"/>
        <end position="398"/>
    </location>
</feature>
<protein>
    <submittedName>
        <fullName evidence="2">Uncharacterized protein</fullName>
    </submittedName>
</protein>
<feature type="compositionally biased region" description="Basic and acidic residues" evidence="1">
    <location>
        <begin position="1"/>
        <end position="11"/>
    </location>
</feature>
<comment type="caution">
    <text evidence="2">The sequence shown here is derived from an EMBL/GenBank/DDBJ whole genome shotgun (WGS) entry which is preliminary data.</text>
</comment>
<gene>
    <name evidence="2" type="ORF">RCO7_09613</name>
</gene>
<keyword evidence="3" id="KW-1185">Reference proteome</keyword>
<proteinExistence type="predicted"/>
<dbReference type="EMBL" id="FJUW01000045">
    <property type="protein sequence ID" value="CZT08003.1"/>
    <property type="molecule type" value="Genomic_DNA"/>
</dbReference>
<feature type="compositionally biased region" description="Basic and acidic residues" evidence="1">
    <location>
        <begin position="407"/>
        <end position="416"/>
    </location>
</feature>
<feature type="compositionally biased region" description="Polar residues" evidence="1">
    <location>
        <begin position="294"/>
        <end position="310"/>
    </location>
</feature>
<dbReference type="Proteomes" id="UP000178129">
    <property type="component" value="Unassembled WGS sequence"/>
</dbReference>
<organism evidence="2 3">
    <name type="scientific">Rhynchosporium graminicola</name>
    <dbReference type="NCBI Taxonomy" id="2792576"/>
    <lineage>
        <taxon>Eukaryota</taxon>
        <taxon>Fungi</taxon>
        <taxon>Dikarya</taxon>
        <taxon>Ascomycota</taxon>
        <taxon>Pezizomycotina</taxon>
        <taxon>Leotiomycetes</taxon>
        <taxon>Helotiales</taxon>
        <taxon>Ploettnerulaceae</taxon>
        <taxon>Rhynchosporium</taxon>
    </lineage>
</organism>
<dbReference type="InParanoid" id="A0A1E1LBS7"/>
<evidence type="ECO:0000256" key="1">
    <source>
        <dbReference type="SAM" id="MobiDB-lite"/>
    </source>
</evidence>
<feature type="compositionally biased region" description="Polar residues" evidence="1">
    <location>
        <begin position="375"/>
        <end position="386"/>
    </location>
</feature>